<dbReference type="InterPro" id="IPR038135">
    <property type="entry name" value="Methylthiotransferase_N_sf"/>
</dbReference>
<dbReference type="SFLD" id="SFLDS00029">
    <property type="entry name" value="Radical_SAM"/>
    <property type="match status" value="1"/>
</dbReference>
<dbReference type="PANTHER" id="PTHR11918:SF45">
    <property type="entry name" value="THREONYLCARBAMOYLADENOSINE TRNA METHYLTHIOTRANSFERASE"/>
    <property type="match status" value="1"/>
</dbReference>
<feature type="domain" description="MTTase N-terminal" evidence="8">
    <location>
        <begin position="3"/>
        <end position="117"/>
    </location>
</feature>
<keyword evidence="4" id="KW-0949">S-adenosyl-L-methionine</keyword>
<organism evidence="10 11">
    <name type="scientific">Desulfobulbus oligotrophicus</name>
    <dbReference type="NCBI Taxonomy" id="1909699"/>
    <lineage>
        <taxon>Bacteria</taxon>
        <taxon>Pseudomonadati</taxon>
        <taxon>Thermodesulfobacteriota</taxon>
        <taxon>Desulfobulbia</taxon>
        <taxon>Desulfobulbales</taxon>
        <taxon>Desulfobulbaceae</taxon>
        <taxon>Desulfobulbus</taxon>
    </lineage>
</organism>
<keyword evidence="6" id="KW-0408">Iron</keyword>
<feature type="domain" description="Radical SAM core" evidence="9">
    <location>
        <begin position="140"/>
        <end position="371"/>
    </location>
</feature>
<dbReference type="SFLD" id="SFLDG01061">
    <property type="entry name" value="methylthiotransferase"/>
    <property type="match status" value="1"/>
</dbReference>
<dbReference type="Pfam" id="PF04055">
    <property type="entry name" value="Radical_SAM"/>
    <property type="match status" value="1"/>
</dbReference>
<dbReference type="SMART" id="SM00729">
    <property type="entry name" value="Elp3"/>
    <property type="match status" value="1"/>
</dbReference>
<keyword evidence="3 10" id="KW-0808">Transferase</keyword>
<evidence type="ECO:0000313" key="11">
    <source>
        <dbReference type="Proteomes" id="UP000596092"/>
    </source>
</evidence>
<proteinExistence type="predicted"/>
<evidence type="ECO:0000256" key="7">
    <source>
        <dbReference type="ARBA" id="ARBA00023014"/>
    </source>
</evidence>
<comment type="cofactor">
    <cofactor evidence="1">
        <name>[4Fe-4S] cluster</name>
        <dbReference type="ChEBI" id="CHEBI:49883"/>
    </cofactor>
</comment>
<dbReference type="SFLD" id="SFLDG01082">
    <property type="entry name" value="B12-binding_domain_containing"/>
    <property type="match status" value="1"/>
</dbReference>
<dbReference type="NCBIfam" id="TIGR01579">
    <property type="entry name" value="MiaB-like-C"/>
    <property type="match status" value="1"/>
</dbReference>
<dbReference type="PROSITE" id="PS51918">
    <property type="entry name" value="RADICAL_SAM"/>
    <property type="match status" value="1"/>
</dbReference>
<dbReference type="InterPro" id="IPR058240">
    <property type="entry name" value="rSAM_sf"/>
</dbReference>
<dbReference type="EMBL" id="CP054140">
    <property type="protein sequence ID" value="QQG65049.1"/>
    <property type="molecule type" value="Genomic_DNA"/>
</dbReference>
<dbReference type="InterPro" id="IPR007197">
    <property type="entry name" value="rSAM"/>
</dbReference>
<gene>
    <name evidence="10" type="primary">mtaB</name>
    <name evidence="10" type="ORF">HP555_03800</name>
</gene>
<dbReference type="InterPro" id="IPR006467">
    <property type="entry name" value="MiaB-like_bact"/>
</dbReference>
<dbReference type="PROSITE" id="PS01278">
    <property type="entry name" value="MTTASE_RADICAL"/>
    <property type="match status" value="1"/>
</dbReference>
<protein>
    <submittedName>
        <fullName evidence="10">tRNA (N(6)-L-threonylcarbamoyladenosine(37)-C(2))-methylthiotransferase MtaB</fullName>
    </submittedName>
</protein>
<dbReference type="Gene3D" id="3.40.50.12160">
    <property type="entry name" value="Methylthiotransferase, N-terminal domain"/>
    <property type="match status" value="1"/>
</dbReference>
<reference evidence="10 11" key="1">
    <citation type="submission" date="2020-05" db="EMBL/GenBank/DDBJ databases">
        <title>Complete genome of Desulfobulbus oligotrophicus.</title>
        <authorList>
            <person name="Podar M."/>
        </authorList>
    </citation>
    <scope>NUCLEOTIDE SEQUENCE [LARGE SCALE GENOMIC DNA]</scope>
    <source>
        <strain evidence="10 11">Prop6</strain>
    </source>
</reference>
<keyword evidence="5" id="KW-0479">Metal-binding</keyword>
<sequence length="445" mass="49930">MKTRVAITTLGCKVNQFESAAFASGFEAAGCQVVPFQAEADIYVINTCTVTARAGQQSRQLIRRVLHQRPGARIVVTGCYAQMDPEAVFDLSAEPLLVVGNGNKHRLVATALSKHSPDLVLLMGRIRENRQICNLPVVRFRNRTRAYLRIQDGCDNFCSYCIVPFTRGASRSLPLADVLTQAAIFVEQEYRELVITGINVGKYGLDLHEGETIYSLLDRLCRTFPHCRIRLSSIEPGEVNDTLLQLMQRYPNFMPHLHIPLQSGDDAVLARMNRRYTGAQFADTIQRVIDAQPETTIGCDVLVGFPGETDQEADNTYALLADLKIGYLHVFPYSRRPGTLAASLPRQLPGPVKENRVRRLHSLDAKKRQSRYQDNIGRLHRVLVERRQAKNGLLQGFSENYLPLLFPGPSREVHQVVSVRCTGIENGHPIGIITEDELEESRQTR</sequence>
<evidence type="ECO:0000256" key="3">
    <source>
        <dbReference type="ARBA" id="ARBA00022679"/>
    </source>
</evidence>
<dbReference type="SUPFAM" id="SSF102114">
    <property type="entry name" value="Radical SAM enzymes"/>
    <property type="match status" value="1"/>
</dbReference>
<dbReference type="GO" id="GO:0046872">
    <property type="term" value="F:metal ion binding"/>
    <property type="evidence" value="ECO:0007669"/>
    <property type="project" value="UniProtKB-KW"/>
</dbReference>
<evidence type="ECO:0000259" key="9">
    <source>
        <dbReference type="PROSITE" id="PS51918"/>
    </source>
</evidence>
<evidence type="ECO:0000256" key="6">
    <source>
        <dbReference type="ARBA" id="ARBA00023004"/>
    </source>
</evidence>
<dbReference type="InterPro" id="IPR005839">
    <property type="entry name" value="Methylthiotransferase"/>
</dbReference>
<keyword evidence="7" id="KW-0411">Iron-sulfur</keyword>
<keyword evidence="2" id="KW-0004">4Fe-4S</keyword>
<dbReference type="AlphaFoldDB" id="A0A7T5VC26"/>
<dbReference type="PROSITE" id="PS51449">
    <property type="entry name" value="MTTASE_N"/>
    <property type="match status" value="1"/>
</dbReference>
<evidence type="ECO:0000256" key="5">
    <source>
        <dbReference type="ARBA" id="ARBA00022723"/>
    </source>
</evidence>
<dbReference type="Proteomes" id="UP000596092">
    <property type="component" value="Chromosome"/>
</dbReference>
<keyword evidence="11" id="KW-1185">Reference proteome</keyword>
<dbReference type="GO" id="GO:0035598">
    <property type="term" value="F:tRNA (N(6)-L-threonylcarbamoyladenosine(37)-C(2))-methylthiotransferase activity"/>
    <property type="evidence" value="ECO:0007669"/>
    <property type="project" value="TreeGrafter"/>
</dbReference>
<evidence type="ECO:0000313" key="10">
    <source>
        <dbReference type="EMBL" id="QQG65049.1"/>
    </source>
</evidence>
<dbReference type="InterPro" id="IPR020612">
    <property type="entry name" value="Methylthiotransferase_CS"/>
</dbReference>
<evidence type="ECO:0000259" key="8">
    <source>
        <dbReference type="PROSITE" id="PS51449"/>
    </source>
</evidence>
<dbReference type="InterPro" id="IPR023404">
    <property type="entry name" value="rSAM_horseshoe"/>
</dbReference>
<accession>A0A7T5VC26</accession>
<dbReference type="NCBIfam" id="TIGR00089">
    <property type="entry name" value="MiaB/RimO family radical SAM methylthiotransferase"/>
    <property type="match status" value="1"/>
</dbReference>
<dbReference type="RefSeq" id="WP_199263865.1">
    <property type="nucleotide sequence ID" value="NZ_CP054140.1"/>
</dbReference>
<dbReference type="Pfam" id="PF00919">
    <property type="entry name" value="UPF0004"/>
    <property type="match status" value="1"/>
</dbReference>
<dbReference type="PANTHER" id="PTHR11918">
    <property type="entry name" value="RADICAL SAM PROTEINS"/>
    <property type="match status" value="1"/>
</dbReference>
<name>A0A7T5VC26_9BACT</name>
<dbReference type="KEGG" id="dog:HP555_03800"/>
<dbReference type="InterPro" id="IPR006638">
    <property type="entry name" value="Elp3/MiaA/NifB-like_rSAM"/>
</dbReference>
<dbReference type="Gene3D" id="3.80.30.20">
    <property type="entry name" value="tm_1862 like domain"/>
    <property type="match status" value="1"/>
</dbReference>
<dbReference type="GO" id="GO:0051539">
    <property type="term" value="F:4 iron, 4 sulfur cluster binding"/>
    <property type="evidence" value="ECO:0007669"/>
    <property type="project" value="UniProtKB-KW"/>
</dbReference>
<dbReference type="CDD" id="cd01335">
    <property type="entry name" value="Radical_SAM"/>
    <property type="match status" value="1"/>
</dbReference>
<evidence type="ECO:0000256" key="2">
    <source>
        <dbReference type="ARBA" id="ARBA00022485"/>
    </source>
</evidence>
<evidence type="ECO:0000256" key="4">
    <source>
        <dbReference type="ARBA" id="ARBA00022691"/>
    </source>
</evidence>
<evidence type="ECO:0000256" key="1">
    <source>
        <dbReference type="ARBA" id="ARBA00001966"/>
    </source>
</evidence>
<dbReference type="InterPro" id="IPR013848">
    <property type="entry name" value="Methylthiotransferase_N"/>
</dbReference>